<dbReference type="RefSeq" id="WP_270973694.1">
    <property type="nucleotide sequence ID" value="NZ_CP133407.1"/>
</dbReference>
<dbReference type="NCBIfam" id="TIGR00277">
    <property type="entry name" value="HDIG"/>
    <property type="match status" value="1"/>
</dbReference>
<evidence type="ECO:0000313" key="3">
    <source>
        <dbReference type="EMBL" id="MDP9833511.1"/>
    </source>
</evidence>
<dbReference type="Pfam" id="PF01966">
    <property type="entry name" value="HD"/>
    <property type="match status" value="1"/>
</dbReference>
<dbReference type="Gene3D" id="1.10.3210.10">
    <property type="entry name" value="Hypothetical protein af1432"/>
    <property type="match status" value="1"/>
</dbReference>
<gene>
    <name evidence="2" type="ORF">J2S45_000021</name>
    <name evidence="3" type="ORF">J2S45_002190</name>
</gene>
<dbReference type="PROSITE" id="PS51831">
    <property type="entry name" value="HD"/>
    <property type="match status" value="1"/>
</dbReference>
<dbReference type="InterPro" id="IPR003607">
    <property type="entry name" value="HD/PDEase_dom"/>
</dbReference>
<feature type="domain" description="HD" evidence="1">
    <location>
        <begin position="29"/>
        <end position="149"/>
    </location>
</feature>
<sequence>MFPDLSAARAFLREHLAAAPASEASRRYRYEHCLRVARIGRRVALESGLDADALELGCLLHDVGKYDAAVPVDHGRAGALVVKEFFDGLGFRGEAAEEVVQGIAMHVDGSFNPREDGDGTGADARGRAYLAFTREPGLVARSIGDCDNVDRFSTYRIADTLRYVDFMGKSTGEQVAFIEAYLEGLRAQYNYECATKTAHELWITNLDYQWNFFTRLSTEITER</sequence>
<evidence type="ECO:0000313" key="4">
    <source>
        <dbReference type="Proteomes" id="UP001230145"/>
    </source>
</evidence>
<dbReference type="InterPro" id="IPR006674">
    <property type="entry name" value="HD_domain"/>
</dbReference>
<dbReference type="InterPro" id="IPR006675">
    <property type="entry name" value="HDIG_dom"/>
</dbReference>
<name>A0ABT9PLA6_9ACTO</name>
<keyword evidence="4" id="KW-1185">Reference proteome</keyword>
<dbReference type="CDD" id="cd00077">
    <property type="entry name" value="HDc"/>
    <property type="match status" value="1"/>
</dbReference>
<dbReference type="SUPFAM" id="SSF109604">
    <property type="entry name" value="HD-domain/PDEase-like"/>
    <property type="match status" value="1"/>
</dbReference>
<accession>A0ABT9PLA6</accession>
<dbReference type="EMBL" id="JAUSQL010000001">
    <property type="protein sequence ID" value="MDP9833511.1"/>
    <property type="molecule type" value="Genomic_DNA"/>
</dbReference>
<reference evidence="3 4" key="1">
    <citation type="submission" date="2023-07" db="EMBL/GenBank/DDBJ databases">
        <title>Sequencing the genomes of 1000 actinobacteria strains.</title>
        <authorList>
            <person name="Klenk H.-P."/>
        </authorList>
    </citation>
    <scope>NUCLEOTIDE SEQUENCE [LARGE SCALE GENOMIC DNA]</scope>
    <source>
        <strain evidence="3 4">DSM 19515</strain>
    </source>
</reference>
<proteinExistence type="predicted"/>
<dbReference type="SMART" id="SM00471">
    <property type="entry name" value="HDc"/>
    <property type="match status" value="1"/>
</dbReference>
<evidence type="ECO:0000313" key="2">
    <source>
        <dbReference type="EMBL" id="MDP9831342.1"/>
    </source>
</evidence>
<dbReference type="EMBL" id="JAUSQL010000001">
    <property type="protein sequence ID" value="MDP9831342.1"/>
    <property type="molecule type" value="Genomic_DNA"/>
</dbReference>
<organism evidence="3 4">
    <name type="scientific">Trueperella abortisuis</name>
    <dbReference type="NCBI Taxonomy" id="445930"/>
    <lineage>
        <taxon>Bacteria</taxon>
        <taxon>Bacillati</taxon>
        <taxon>Actinomycetota</taxon>
        <taxon>Actinomycetes</taxon>
        <taxon>Actinomycetales</taxon>
        <taxon>Actinomycetaceae</taxon>
        <taxon>Trueperella</taxon>
    </lineage>
</organism>
<dbReference type="Proteomes" id="UP001230145">
    <property type="component" value="Unassembled WGS sequence"/>
</dbReference>
<evidence type="ECO:0000259" key="1">
    <source>
        <dbReference type="PROSITE" id="PS51831"/>
    </source>
</evidence>
<protein>
    <recommendedName>
        <fullName evidence="1">HD domain-containing protein</fullName>
    </recommendedName>
</protein>
<comment type="caution">
    <text evidence="3">The sequence shown here is derived from an EMBL/GenBank/DDBJ whole genome shotgun (WGS) entry which is preliminary data.</text>
</comment>